<accession>A0A8H3ZLF7</accession>
<gene>
    <name evidence="2" type="ORF">GQ607_016759</name>
</gene>
<name>A0A8H3ZLF7_9PEZI</name>
<dbReference type="OrthoDB" id="4850135at2759"/>
<dbReference type="PANTHER" id="PTHR24148">
    <property type="entry name" value="ANKYRIN REPEAT DOMAIN-CONTAINING PROTEIN 39 HOMOLOG-RELATED"/>
    <property type="match status" value="1"/>
</dbReference>
<evidence type="ECO:0000259" key="1">
    <source>
        <dbReference type="Pfam" id="PF06985"/>
    </source>
</evidence>
<proteinExistence type="predicted"/>
<dbReference type="InterPro" id="IPR052895">
    <property type="entry name" value="HetReg/Transcr_Mod"/>
</dbReference>
<dbReference type="EMBL" id="WOWK01000176">
    <property type="protein sequence ID" value="KAF0316000.1"/>
    <property type="molecule type" value="Genomic_DNA"/>
</dbReference>
<reference evidence="2 3" key="1">
    <citation type="submission" date="2019-12" db="EMBL/GenBank/DDBJ databases">
        <title>A genome sequence resource for the geographically widespread anthracnose pathogen Colletotrichum asianum.</title>
        <authorList>
            <person name="Meng Y."/>
        </authorList>
    </citation>
    <scope>NUCLEOTIDE SEQUENCE [LARGE SCALE GENOMIC DNA]</scope>
    <source>
        <strain evidence="2 3">ICMP 18580</strain>
    </source>
</reference>
<evidence type="ECO:0000313" key="3">
    <source>
        <dbReference type="Proteomes" id="UP000434172"/>
    </source>
</evidence>
<protein>
    <submittedName>
        <fullName evidence="2">Heterokaryon incompatibility protein</fullName>
    </submittedName>
</protein>
<comment type="caution">
    <text evidence="2">The sequence shown here is derived from an EMBL/GenBank/DDBJ whole genome shotgun (WGS) entry which is preliminary data.</text>
</comment>
<organism evidence="2 3">
    <name type="scientific">Colletotrichum asianum</name>
    <dbReference type="NCBI Taxonomy" id="702518"/>
    <lineage>
        <taxon>Eukaryota</taxon>
        <taxon>Fungi</taxon>
        <taxon>Dikarya</taxon>
        <taxon>Ascomycota</taxon>
        <taxon>Pezizomycotina</taxon>
        <taxon>Sordariomycetes</taxon>
        <taxon>Hypocreomycetidae</taxon>
        <taxon>Glomerellales</taxon>
        <taxon>Glomerellaceae</taxon>
        <taxon>Colletotrichum</taxon>
        <taxon>Colletotrichum gloeosporioides species complex</taxon>
    </lineage>
</organism>
<keyword evidence="3" id="KW-1185">Reference proteome</keyword>
<dbReference type="Pfam" id="PF06985">
    <property type="entry name" value="HET"/>
    <property type="match status" value="1"/>
</dbReference>
<dbReference type="Proteomes" id="UP000434172">
    <property type="component" value="Unassembled WGS sequence"/>
</dbReference>
<dbReference type="InterPro" id="IPR010730">
    <property type="entry name" value="HET"/>
</dbReference>
<dbReference type="PANTHER" id="PTHR24148:SF73">
    <property type="entry name" value="HET DOMAIN PROTEIN (AFU_ORTHOLOGUE AFUA_8G01020)"/>
    <property type="match status" value="1"/>
</dbReference>
<feature type="domain" description="Heterokaryon incompatibility" evidence="1">
    <location>
        <begin position="154"/>
        <end position="300"/>
    </location>
</feature>
<evidence type="ECO:0000313" key="2">
    <source>
        <dbReference type="EMBL" id="KAF0316000.1"/>
    </source>
</evidence>
<sequence length="340" mass="38089">MFRWHGPTCSKPFINVVGGLPWCQTCCAVPPVNEDLDFRDELDPPRPPSRKSGQCRTLAWPPSVKYQKEDAGDKDEDLRNDHIGTALPLQNASADGSNHLQAPLDGIKTAKHKSCCSFLPPRSIRILDITPGGPDDLLHGNFRVVQLSKDSPHYEALSYTWADAAGNSQRCRAMYIGPFWDIVPITKNCDHALCSVWPRNDRLMQRTLWIDSVCVSQGDVIERTSQVALMPEIYSSAAEVLVYLGLATDSSNLALEAISRSLTTNDCSHSQEKSMCKICQSAIFELFERPYFRRLWVVQEIILSRSITMFCGALSSSLPFSRMLELLPIDAWTIRRVSES</sequence>
<dbReference type="AlphaFoldDB" id="A0A8H3ZLF7"/>